<dbReference type="RefSeq" id="WP_182387825.1">
    <property type="nucleotide sequence ID" value="NZ_JACGDG010000071.1"/>
</dbReference>
<gene>
    <name evidence="2" type="ORF">H4C47_27845</name>
</gene>
<reference evidence="2 3" key="1">
    <citation type="submission" date="2020-07" db="EMBL/GenBank/DDBJ databases">
        <title>Diversity of carbapenemase encoding genes among Pseudomonas putida group clinical isolates in a tertiary Brazilian hospital.</title>
        <authorList>
            <person name="Alberto-Lei F."/>
            <person name="Nodari C.S."/>
            <person name="Streling A.P."/>
            <person name="Paulino J.T."/>
            <person name="Bessa-Neto F.O."/>
            <person name="Cayo R."/>
            <person name="Gales A.C."/>
        </authorList>
    </citation>
    <scope>NUCLEOTIDE SEQUENCE [LARGE SCALE GENOMIC DNA]</scope>
    <source>
        <strain evidence="2 3">12464</strain>
    </source>
</reference>
<sequence length="47" mass="5417">RMEIEVLISTENDKDFENNMATIRAEERLAFAIYRDEAFVTGPLVTP</sequence>
<feature type="domain" description="Phage capsid-like C-terminal" evidence="1">
    <location>
        <begin position="4"/>
        <end position="41"/>
    </location>
</feature>
<dbReference type="SUPFAM" id="SSF56563">
    <property type="entry name" value="Major capsid protein gp5"/>
    <property type="match status" value="1"/>
</dbReference>
<name>A0A7W2QLX7_PSEPU</name>
<dbReference type="Pfam" id="PF05065">
    <property type="entry name" value="Phage_capsid"/>
    <property type="match status" value="1"/>
</dbReference>
<evidence type="ECO:0000259" key="1">
    <source>
        <dbReference type="Pfam" id="PF05065"/>
    </source>
</evidence>
<dbReference type="AlphaFoldDB" id="A0A7W2QLX7"/>
<comment type="caution">
    <text evidence="2">The sequence shown here is derived from an EMBL/GenBank/DDBJ whole genome shotgun (WGS) entry which is preliminary data.</text>
</comment>
<protein>
    <submittedName>
        <fullName evidence="2">Phage major capsid protein</fullName>
    </submittedName>
</protein>
<evidence type="ECO:0000313" key="3">
    <source>
        <dbReference type="Proteomes" id="UP000553948"/>
    </source>
</evidence>
<feature type="non-terminal residue" evidence="2">
    <location>
        <position position="1"/>
    </location>
</feature>
<organism evidence="2 3">
    <name type="scientific">Pseudomonas putida</name>
    <name type="common">Arthrobacter siderocapsulatus</name>
    <dbReference type="NCBI Taxonomy" id="303"/>
    <lineage>
        <taxon>Bacteria</taxon>
        <taxon>Pseudomonadati</taxon>
        <taxon>Pseudomonadota</taxon>
        <taxon>Gammaproteobacteria</taxon>
        <taxon>Pseudomonadales</taxon>
        <taxon>Pseudomonadaceae</taxon>
        <taxon>Pseudomonas</taxon>
    </lineage>
</organism>
<dbReference type="Proteomes" id="UP000553948">
    <property type="component" value="Unassembled WGS sequence"/>
</dbReference>
<dbReference type="InterPro" id="IPR054612">
    <property type="entry name" value="Phage_capsid-like_C"/>
</dbReference>
<accession>A0A7W2QLX7</accession>
<proteinExistence type="predicted"/>
<evidence type="ECO:0000313" key="2">
    <source>
        <dbReference type="EMBL" id="MBA6119500.1"/>
    </source>
</evidence>
<dbReference type="Gene3D" id="3.30.2400.10">
    <property type="entry name" value="Major capsid protein gp5"/>
    <property type="match status" value="1"/>
</dbReference>
<dbReference type="EMBL" id="JACGDG010000071">
    <property type="protein sequence ID" value="MBA6119500.1"/>
    <property type="molecule type" value="Genomic_DNA"/>
</dbReference>